<dbReference type="PANTHER" id="PTHR43711">
    <property type="entry name" value="TWO-COMPONENT HISTIDINE KINASE"/>
    <property type="match status" value="1"/>
</dbReference>
<dbReference type="HOGENOM" id="CLU_453278_0_0_7"/>
<evidence type="ECO:0000256" key="4">
    <source>
        <dbReference type="ARBA" id="ARBA00022679"/>
    </source>
</evidence>
<dbReference type="PANTHER" id="PTHR43711:SF28">
    <property type="entry name" value="SENSOR HISTIDINE KINASE YXDK"/>
    <property type="match status" value="1"/>
</dbReference>
<keyword evidence="7" id="KW-0175">Coiled coil</keyword>
<dbReference type="OrthoDB" id="9761634at2"/>
<dbReference type="eggNOG" id="COG2203">
    <property type="taxonomic scope" value="Bacteria"/>
</dbReference>
<dbReference type="PRINTS" id="PR00344">
    <property type="entry name" value="BCTRLSENSOR"/>
</dbReference>
<keyword evidence="4" id="KW-0808">Transferase</keyword>
<evidence type="ECO:0000256" key="5">
    <source>
        <dbReference type="ARBA" id="ARBA00022777"/>
    </source>
</evidence>
<comment type="catalytic activity">
    <reaction evidence="1">
        <text>ATP + protein L-histidine = ADP + protein N-phospho-L-histidine.</text>
        <dbReference type="EC" id="2.7.13.3"/>
    </reaction>
</comment>
<dbReference type="Gene3D" id="3.30.450.40">
    <property type="match status" value="2"/>
</dbReference>
<dbReference type="Gene3D" id="1.10.287.130">
    <property type="match status" value="1"/>
</dbReference>
<evidence type="ECO:0000256" key="6">
    <source>
        <dbReference type="ARBA" id="ARBA00023012"/>
    </source>
</evidence>
<name>D0LGB0_HALO1</name>
<dbReference type="Gene3D" id="3.30.565.10">
    <property type="entry name" value="Histidine kinase-like ATPase, C-terminal domain"/>
    <property type="match status" value="1"/>
</dbReference>
<gene>
    <name evidence="9" type="ordered locus">Hoch_5658</name>
</gene>
<dbReference type="EMBL" id="CP001804">
    <property type="protein sequence ID" value="ACY18135.1"/>
    <property type="molecule type" value="Genomic_DNA"/>
</dbReference>
<dbReference type="EC" id="2.7.13.3" evidence="2"/>
<feature type="coiled-coil region" evidence="7">
    <location>
        <begin position="177"/>
        <end position="204"/>
    </location>
</feature>
<dbReference type="InterPro" id="IPR050736">
    <property type="entry name" value="Sensor_HK_Regulatory"/>
</dbReference>
<evidence type="ECO:0000256" key="2">
    <source>
        <dbReference type="ARBA" id="ARBA00012438"/>
    </source>
</evidence>
<dbReference type="SUPFAM" id="SSF55781">
    <property type="entry name" value="GAF domain-like"/>
    <property type="match status" value="2"/>
</dbReference>
<dbReference type="Pfam" id="PF00512">
    <property type="entry name" value="HisKA"/>
    <property type="match status" value="1"/>
</dbReference>
<sequence>MSDRLRELEAQLRNEHKKSALVREVWRAMSSGQELDQLLTLIMDKVTQLMEADRSTLYVLSDDGETLWSKVLQGDEFSEIRLKVGEGIAGWAAASGELVNIPDAYSDERFQPAVDIKSGYRTRSILCAPMRNSKSEIVGVLQVLNKQAGGPFTVDDAELLTALASQAGLSVENSKLYHSVVAKNAELMKARDQLEQRSHELNVLYEIEKLMNADLGLGQLLENVLAEAMQTVGAKAGTIALRDTEAENSNVLEFLTFAGPVATELEHRTLPMGEGVLGWSVAHDQPVIVNDPRADERHASAFAEELGFMPAHLVCAPLRSGDEVLGGIELIDKVSRDSDADAAGFSEEDLKLVVLIAGQAAKAISLARSRSARSKQERLASIGRMLASVLHDLKTPMTIISGYAQLMAQIDDADQREAYVEQILRQFDLMKGMTQEVLLFARGESELLVRRIFVNKFMDELLTQLNHALAGRNIKLTIDPEYRDTAHFDEQKILRVMHNLARNAADAMPEGGSLAIRTKTKDGSLVFEVEDSGGGIPPELDGRLFDLFSSGKQGGTGLGLAIVKKIIEEHGGDITYRSVQGQGTCFTIRLPMVRQESPPDFP</sequence>
<dbReference type="InterPro" id="IPR036890">
    <property type="entry name" value="HATPase_C_sf"/>
</dbReference>
<keyword evidence="6" id="KW-0902">Two-component regulatory system</keyword>
<dbReference type="Pfam" id="PF13185">
    <property type="entry name" value="GAF_2"/>
    <property type="match status" value="1"/>
</dbReference>
<dbReference type="GO" id="GO:0000155">
    <property type="term" value="F:phosphorelay sensor kinase activity"/>
    <property type="evidence" value="ECO:0007669"/>
    <property type="project" value="InterPro"/>
</dbReference>
<keyword evidence="10" id="KW-1185">Reference proteome</keyword>
<dbReference type="STRING" id="502025.Hoch_5658"/>
<evidence type="ECO:0000256" key="3">
    <source>
        <dbReference type="ARBA" id="ARBA00022553"/>
    </source>
</evidence>
<dbReference type="SMART" id="SM00065">
    <property type="entry name" value="GAF"/>
    <property type="match status" value="2"/>
</dbReference>
<dbReference type="SMART" id="SM00388">
    <property type="entry name" value="HisKA"/>
    <property type="match status" value="1"/>
</dbReference>
<dbReference type="SUPFAM" id="SSF47384">
    <property type="entry name" value="Homodimeric domain of signal transducing histidine kinase"/>
    <property type="match status" value="1"/>
</dbReference>
<protein>
    <recommendedName>
        <fullName evidence="2">histidine kinase</fullName>
        <ecNumber evidence="2">2.7.13.3</ecNumber>
    </recommendedName>
</protein>
<dbReference type="CDD" id="cd00075">
    <property type="entry name" value="HATPase"/>
    <property type="match status" value="1"/>
</dbReference>
<dbReference type="InterPro" id="IPR029016">
    <property type="entry name" value="GAF-like_dom_sf"/>
</dbReference>
<evidence type="ECO:0000313" key="10">
    <source>
        <dbReference type="Proteomes" id="UP000001880"/>
    </source>
</evidence>
<dbReference type="AlphaFoldDB" id="D0LGB0"/>
<dbReference type="RefSeq" id="WP_012830727.1">
    <property type="nucleotide sequence ID" value="NC_013440.1"/>
</dbReference>
<dbReference type="eggNOG" id="COG2205">
    <property type="taxonomic scope" value="Bacteria"/>
</dbReference>
<dbReference type="SUPFAM" id="SSF55874">
    <property type="entry name" value="ATPase domain of HSP90 chaperone/DNA topoisomerase II/histidine kinase"/>
    <property type="match status" value="1"/>
</dbReference>
<dbReference type="InterPro" id="IPR036097">
    <property type="entry name" value="HisK_dim/P_sf"/>
</dbReference>
<dbReference type="CDD" id="cd00082">
    <property type="entry name" value="HisKA"/>
    <property type="match status" value="1"/>
</dbReference>
<dbReference type="InterPro" id="IPR005467">
    <property type="entry name" value="His_kinase_dom"/>
</dbReference>
<dbReference type="PROSITE" id="PS50109">
    <property type="entry name" value="HIS_KIN"/>
    <property type="match status" value="1"/>
</dbReference>
<dbReference type="SMART" id="SM00387">
    <property type="entry name" value="HATPase_c"/>
    <property type="match status" value="1"/>
</dbReference>
<dbReference type="Pfam" id="PF02518">
    <property type="entry name" value="HATPase_c"/>
    <property type="match status" value="1"/>
</dbReference>
<reference evidence="9 10" key="1">
    <citation type="journal article" date="2010" name="Stand. Genomic Sci.">
        <title>Complete genome sequence of Haliangium ochraceum type strain (SMP-2).</title>
        <authorList>
            <consortium name="US DOE Joint Genome Institute (JGI-PGF)"/>
            <person name="Ivanova N."/>
            <person name="Daum C."/>
            <person name="Lang E."/>
            <person name="Abt B."/>
            <person name="Kopitz M."/>
            <person name="Saunders E."/>
            <person name="Lapidus A."/>
            <person name="Lucas S."/>
            <person name="Glavina Del Rio T."/>
            <person name="Nolan M."/>
            <person name="Tice H."/>
            <person name="Copeland A."/>
            <person name="Cheng J.F."/>
            <person name="Chen F."/>
            <person name="Bruce D."/>
            <person name="Goodwin L."/>
            <person name="Pitluck S."/>
            <person name="Mavromatis K."/>
            <person name="Pati A."/>
            <person name="Mikhailova N."/>
            <person name="Chen A."/>
            <person name="Palaniappan K."/>
            <person name="Land M."/>
            <person name="Hauser L."/>
            <person name="Chang Y.J."/>
            <person name="Jeffries C.D."/>
            <person name="Detter J.C."/>
            <person name="Brettin T."/>
            <person name="Rohde M."/>
            <person name="Goker M."/>
            <person name="Bristow J."/>
            <person name="Markowitz V."/>
            <person name="Eisen J.A."/>
            <person name="Hugenholtz P."/>
            <person name="Kyrpides N.C."/>
            <person name="Klenk H.P."/>
        </authorList>
    </citation>
    <scope>NUCLEOTIDE SEQUENCE [LARGE SCALE GENOMIC DNA]</scope>
    <source>
        <strain evidence="10">DSM 14365 / CIP 107738 / JCM 11303 / AJ 13395 / SMP-2</strain>
    </source>
</reference>
<dbReference type="InterPro" id="IPR003594">
    <property type="entry name" value="HATPase_dom"/>
</dbReference>
<dbReference type="InterPro" id="IPR003661">
    <property type="entry name" value="HisK_dim/P_dom"/>
</dbReference>
<dbReference type="InterPro" id="IPR004358">
    <property type="entry name" value="Sig_transdc_His_kin-like_C"/>
</dbReference>
<evidence type="ECO:0000256" key="7">
    <source>
        <dbReference type="SAM" id="Coils"/>
    </source>
</evidence>
<dbReference type="Pfam" id="PF01590">
    <property type="entry name" value="GAF"/>
    <property type="match status" value="1"/>
</dbReference>
<keyword evidence="5 9" id="KW-0418">Kinase</keyword>
<dbReference type="KEGG" id="hoh:Hoch_5658"/>
<evidence type="ECO:0000313" key="9">
    <source>
        <dbReference type="EMBL" id="ACY18135.1"/>
    </source>
</evidence>
<feature type="domain" description="Histidine kinase" evidence="8">
    <location>
        <begin position="388"/>
        <end position="594"/>
    </location>
</feature>
<dbReference type="InterPro" id="IPR003018">
    <property type="entry name" value="GAF"/>
</dbReference>
<evidence type="ECO:0000259" key="8">
    <source>
        <dbReference type="PROSITE" id="PS50109"/>
    </source>
</evidence>
<keyword evidence="3" id="KW-0597">Phosphoprotein</keyword>
<dbReference type="Proteomes" id="UP000001880">
    <property type="component" value="Chromosome"/>
</dbReference>
<accession>D0LGB0</accession>
<organism evidence="9 10">
    <name type="scientific">Haliangium ochraceum (strain DSM 14365 / JCM 11303 / SMP-2)</name>
    <dbReference type="NCBI Taxonomy" id="502025"/>
    <lineage>
        <taxon>Bacteria</taxon>
        <taxon>Pseudomonadati</taxon>
        <taxon>Myxococcota</taxon>
        <taxon>Polyangia</taxon>
        <taxon>Haliangiales</taxon>
        <taxon>Kofleriaceae</taxon>
        <taxon>Haliangium</taxon>
    </lineage>
</organism>
<proteinExistence type="predicted"/>
<evidence type="ECO:0000256" key="1">
    <source>
        <dbReference type="ARBA" id="ARBA00000085"/>
    </source>
</evidence>